<dbReference type="InterPro" id="IPR050832">
    <property type="entry name" value="Bact_Acetyltransf"/>
</dbReference>
<proteinExistence type="predicted"/>
<evidence type="ECO:0000313" key="4">
    <source>
        <dbReference type="EMBL" id="ELZ09336.1"/>
    </source>
</evidence>
<comment type="caution">
    <text evidence="4">The sequence shown here is derived from an EMBL/GenBank/DDBJ whole genome shotgun (WGS) entry which is preliminary data.</text>
</comment>
<dbReference type="PROSITE" id="PS51186">
    <property type="entry name" value="GNAT"/>
    <property type="match status" value="1"/>
</dbReference>
<gene>
    <name evidence="4" type="ORF">C479_10960</name>
</gene>
<dbReference type="Gene3D" id="3.40.630.30">
    <property type="match status" value="1"/>
</dbReference>
<name>M0BEL5_9EURY</name>
<reference evidence="4 5" key="1">
    <citation type="journal article" date="2014" name="PLoS Genet.">
        <title>Phylogenetically driven sequencing of extremely halophilic archaea reveals strategies for static and dynamic osmo-response.</title>
        <authorList>
            <person name="Becker E.A."/>
            <person name="Seitzer P.M."/>
            <person name="Tritt A."/>
            <person name="Larsen D."/>
            <person name="Krusor M."/>
            <person name="Yao A.I."/>
            <person name="Wu D."/>
            <person name="Madern D."/>
            <person name="Eisen J.A."/>
            <person name="Darling A.E."/>
            <person name="Facciotti M.T."/>
        </authorList>
    </citation>
    <scope>NUCLEOTIDE SEQUENCE [LARGE SCALE GENOMIC DNA]</scope>
    <source>
        <strain evidence="4 5">JCM 14624</strain>
    </source>
</reference>
<dbReference type="AlphaFoldDB" id="M0BEL5"/>
<dbReference type="RefSeq" id="WP_007702203.1">
    <property type="nucleotide sequence ID" value="NZ_AOIQ01000017.1"/>
</dbReference>
<evidence type="ECO:0000259" key="3">
    <source>
        <dbReference type="PROSITE" id="PS51186"/>
    </source>
</evidence>
<dbReference type="OrthoDB" id="11597at2157"/>
<dbReference type="PANTHER" id="PTHR43877">
    <property type="entry name" value="AMINOALKYLPHOSPHONATE N-ACETYLTRANSFERASE-RELATED-RELATED"/>
    <property type="match status" value="1"/>
</dbReference>
<keyword evidence="5" id="KW-1185">Reference proteome</keyword>
<accession>M0BEL5</accession>
<dbReference type="STRING" id="1227490.C479_10960"/>
<evidence type="ECO:0000313" key="5">
    <source>
        <dbReference type="Proteomes" id="UP000011560"/>
    </source>
</evidence>
<dbReference type="GO" id="GO:0016747">
    <property type="term" value="F:acyltransferase activity, transferring groups other than amino-acyl groups"/>
    <property type="evidence" value="ECO:0007669"/>
    <property type="project" value="InterPro"/>
</dbReference>
<evidence type="ECO:0000256" key="2">
    <source>
        <dbReference type="ARBA" id="ARBA00023315"/>
    </source>
</evidence>
<protein>
    <submittedName>
        <fullName evidence="4">N-acetyltransferase GCN5</fullName>
    </submittedName>
</protein>
<dbReference type="EMBL" id="AOIQ01000017">
    <property type="protein sequence ID" value="ELZ09336.1"/>
    <property type="molecule type" value="Genomic_DNA"/>
</dbReference>
<dbReference type="SUPFAM" id="SSF55729">
    <property type="entry name" value="Acyl-CoA N-acyltransferases (Nat)"/>
    <property type="match status" value="1"/>
</dbReference>
<keyword evidence="2" id="KW-0012">Acyltransferase</keyword>
<dbReference type="InterPro" id="IPR000182">
    <property type="entry name" value="GNAT_dom"/>
</dbReference>
<organism evidence="4 5">
    <name type="scientific">Halovivax asiaticus JCM 14624</name>
    <dbReference type="NCBI Taxonomy" id="1227490"/>
    <lineage>
        <taxon>Archaea</taxon>
        <taxon>Methanobacteriati</taxon>
        <taxon>Methanobacteriota</taxon>
        <taxon>Stenosarchaea group</taxon>
        <taxon>Halobacteria</taxon>
        <taxon>Halobacteriales</taxon>
        <taxon>Natrialbaceae</taxon>
        <taxon>Halovivax</taxon>
    </lineage>
</organism>
<dbReference type="Proteomes" id="UP000011560">
    <property type="component" value="Unassembled WGS sequence"/>
</dbReference>
<keyword evidence="1 4" id="KW-0808">Transferase</keyword>
<feature type="domain" description="N-acetyltransferase" evidence="3">
    <location>
        <begin position="1"/>
        <end position="174"/>
    </location>
</feature>
<dbReference type="Pfam" id="PF00583">
    <property type="entry name" value="Acetyltransf_1"/>
    <property type="match status" value="1"/>
</dbReference>
<sequence length="178" mass="19489">MHVRQYEDRSDARAIARIQARAWTDAYADLLPADVLASQSPDPDDETIAGWHQLLTANRRGVLLAVDETGDRLGFADVRWGDSETKAFVGENEAGLKSIYVDPDSWGQGVGTALLEHGISLLPASVETLRLEMLEGNEIGHEFYRAKGFEVTGDASHEIGDEAYPTLVYSLELEASEA</sequence>
<evidence type="ECO:0000256" key="1">
    <source>
        <dbReference type="ARBA" id="ARBA00022679"/>
    </source>
</evidence>
<dbReference type="InterPro" id="IPR016181">
    <property type="entry name" value="Acyl_CoA_acyltransferase"/>
</dbReference>
<dbReference type="CDD" id="cd04301">
    <property type="entry name" value="NAT_SF"/>
    <property type="match status" value="1"/>
</dbReference>